<protein>
    <submittedName>
        <fullName evidence="3">B3 domain-containing protein REM16-like</fullName>
    </submittedName>
</protein>
<reference evidence="4" key="1">
    <citation type="journal article" date="2019" name="Plant Biotechnol. J.">
        <title>Genome sequencing of the Australian wild diploid species Gossypium australe highlights disease resistance and delayed gland morphogenesis.</title>
        <authorList>
            <person name="Cai Y."/>
            <person name="Cai X."/>
            <person name="Wang Q."/>
            <person name="Wang P."/>
            <person name="Zhang Y."/>
            <person name="Cai C."/>
            <person name="Xu Y."/>
            <person name="Wang K."/>
            <person name="Zhou Z."/>
            <person name="Wang C."/>
            <person name="Geng S."/>
            <person name="Li B."/>
            <person name="Dong Q."/>
            <person name="Hou Y."/>
            <person name="Wang H."/>
            <person name="Ai P."/>
            <person name="Liu Z."/>
            <person name="Yi F."/>
            <person name="Sun M."/>
            <person name="An G."/>
            <person name="Cheng J."/>
            <person name="Zhang Y."/>
            <person name="Shi Q."/>
            <person name="Xie Y."/>
            <person name="Shi X."/>
            <person name="Chang Y."/>
            <person name="Huang F."/>
            <person name="Chen Y."/>
            <person name="Hong S."/>
            <person name="Mi L."/>
            <person name="Sun Q."/>
            <person name="Zhang L."/>
            <person name="Zhou B."/>
            <person name="Peng R."/>
            <person name="Zhang X."/>
            <person name="Liu F."/>
        </authorList>
    </citation>
    <scope>NUCLEOTIDE SEQUENCE [LARGE SCALE GENOMIC DNA]</scope>
    <source>
        <strain evidence="4">cv. PA1801</strain>
    </source>
</reference>
<dbReference type="Proteomes" id="UP000325315">
    <property type="component" value="Unassembled WGS sequence"/>
</dbReference>
<proteinExistence type="predicted"/>
<feature type="signal peptide" evidence="2">
    <location>
        <begin position="1"/>
        <end position="24"/>
    </location>
</feature>
<evidence type="ECO:0000256" key="1">
    <source>
        <dbReference type="SAM" id="MobiDB-lite"/>
    </source>
</evidence>
<keyword evidence="4" id="KW-1185">Reference proteome</keyword>
<evidence type="ECO:0000313" key="4">
    <source>
        <dbReference type="Proteomes" id="UP000325315"/>
    </source>
</evidence>
<feature type="chain" id="PRO_5023132006" evidence="2">
    <location>
        <begin position="25"/>
        <end position="61"/>
    </location>
</feature>
<dbReference type="OrthoDB" id="590488at2759"/>
<evidence type="ECO:0000256" key="2">
    <source>
        <dbReference type="SAM" id="SignalP"/>
    </source>
</evidence>
<dbReference type="EMBL" id="SMMG02000007">
    <property type="protein sequence ID" value="KAA3466962.1"/>
    <property type="molecule type" value="Genomic_DNA"/>
</dbReference>
<keyword evidence="2" id="KW-0732">Signal</keyword>
<name>A0A5B6VCY4_9ROSI</name>
<sequence length="61" mass="6600">MLRAPLFCACLNLLLVIAPPFMFSSQQNRPPTSSPLSGPSIMGLRKPDQTALSPKSKRGKC</sequence>
<organism evidence="3 4">
    <name type="scientific">Gossypium australe</name>
    <dbReference type="NCBI Taxonomy" id="47621"/>
    <lineage>
        <taxon>Eukaryota</taxon>
        <taxon>Viridiplantae</taxon>
        <taxon>Streptophyta</taxon>
        <taxon>Embryophyta</taxon>
        <taxon>Tracheophyta</taxon>
        <taxon>Spermatophyta</taxon>
        <taxon>Magnoliopsida</taxon>
        <taxon>eudicotyledons</taxon>
        <taxon>Gunneridae</taxon>
        <taxon>Pentapetalae</taxon>
        <taxon>rosids</taxon>
        <taxon>malvids</taxon>
        <taxon>Malvales</taxon>
        <taxon>Malvaceae</taxon>
        <taxon>Malvoideae</taxon>
        <taxon>Gossypium</taxon>
    </lineage>
</organism>
<evidence type="ECO:0000313" key="3">
    <source>
        <dbReference type="EMBL" id="KAA3466962.1"/>
    </source>
</evidence>
<dbReference type="AlphaFoldDB" id="A0A5B6VCY4"/>
<accession>A0A5B6VCY4</accession>
<feature type="region of interest" description="Disordered" evidence="1">
    <location>
        <begin position="24"/>
        <end position="61"/>
    </location>
</feature>
<gene>
    <name evidence="3" type="ORF">EPI10_002018</name>
</gene>
<feature type="compositionally biased region" description="Polar residues" evidence="1">
    <location>
        <begin position="24"/>
        <end position="37"/>
    </location>
</feature>
<comment type="caution">
    <text evidence="3">The sequence shown here is derived from an EMBL/GenBank/DDBJ whole genome shotgun (WGS) entry which is preliminary data.</text>
</comment>